<organism evidence="2 3">
    <name type="scientific">Bacillus kandeliae</name>
    <dbReference type="NCBI Taxonomy" id="3129297"/>
    <lineage>
        <taxon>Bacteria</taxon>
        <taxon>Bacillati</taxon>
        <taxon>Bacillota</taxon>
        <taxon>Bacilli</taxon>
        <taxon>Bacillales</taxon>
        <taxon>Bacillaceae</taxon>
        <taxon>Bacillus</taxon>
    </lineage>
</organism>
<dbReference type="InterPro" id="IPR018958">
    <property type="entry name" value="Knr4/Smi1-like_dom"/>
</dbReference>
<feature type="domain" description="Knr4/Smi1-like" evidence="1">
    <location>
        <begin position="34"/>
        <end position="160"/>
    </location>
</feature>
<name>A0ABZ2N1K6_9BACI</name>
<dbReference type="SUPFAM" id="SSF160631">
    <property type="entry name" value="SMI1/KNR4-like"/>
    <property type="match status" value="1"/>
</dbReference>
<dbReference type="SMART" id="SM00860">
    <property type="entry name" value="SMI1_KNR4"/>
    <property type="match status" value="1"/>
</dbReference>
<dbReference type="InterPro" id="IPR037883">
    <property type="entry name" value="Knr4/Smi1-like_sf"/>
</dbReference>
<sequence length="447" mass="51850">MSIWVKECLQQIDDMVLAMKDAGMDIVRYEKAEGMSNSELTELEQQLGVTLPEKLQELLQSCRHLTYLWDFPDSVMEPDTLPAMSGEMGWSSIEVGWFEDPTDLECVGELDDRRYLSFSSSGAGNPVMLDIKNDFSVVCFLHEEGEIVTLAPNLEAFIRTIIQLYGAWIWEWTDVTNEHGIDLKCEALQQWQTWMTRFLSISLEAATSLEELIEYTLYHGIELEKVQQAYEAYDRFDIFKAWYDRMVCDPSHFSYWTKMMGATAKKGAADWVRALWEPDMFDMYLNGEAPFVQTEDELRSIRARLSYDALPEKEALDHIFQDLELQASKYNQKIDGFDANAQLAKFHSQRVISWMKNWVRNPIDGWDSLFTSSKPTVAILMEWLDESEICEKVAVNALCMMLKKDALPIMNEMDSEALQTKLVHIQDKAILRTYKRKIEEIIEQLPY</sequence>
<evidence type="ECO:0000313" key="3">
    <source>
        <dbReference type="Proteomes" id="UP001387364"/>
    </source>
</evidence>
<dbReference type="Pfam" id="PF09346">
    <property type="entry name" value="SMI1_KNR4"/>
    <property type="match status" value="1"/>
</dbReference>
<dbReference type="Proteomes" id="UP001387364">
    <property type="component" value="Chromosome"/>
</dbReference>
<accession>A0ABZ2N1K6</accession>
<dbReference type="Gene3D" id="3.40.1580.10">
    <property type="entry name" value="SMI1/KNR4-like"/>
    <property type="match status" value="1"/>
</dbReference>
<dbReference type="EMBL" id="CP147404">
    <property type="protein sequence ID" value="WXB91571.1"/>
    <property type="molecule type" value="Genomic_DNA"/>
</dbReference>
<protein>
    <submittedName>
        <fullName evidence="2">SMI1/KNR4 family protein</fullName>
    </submittedName>
</protein>
<keyword evidence="3" id="KW-1185">Reference proteome</keyword>
<evidence type="ECO:0000259" key="1">
    <source>
        <dbReference type="SMART" id="SM00860"/>
    </source>
</evidence>
<evidence type="ECO:0000313" key="2">
    <source>
        <dbReference type="EMBL" id="WXB91571.1"/>
    </source>
</evidence>
<reference evidence="2 3" key="1">
    <citation type="submission" date="2024-02" db="EMBL/GenBank/DDBJ databases">
        <title>Seven novel Bacillus-like species.</title>
        <authorList>
            <person name="Liu G."/>
        </authorList>
    </citation>
    <scope>NUCLEOTIDE SEQUENCE [LARGE SCALE GENOMIC DNA]</scope>
    <source>
        <strain evidence="2 3">FJAT-52991</strain>
    </source>
</reference>
<gene>
    <name evidence="2" type="ORF">WDJ61_09795</name>
</gene>
<dbReference type="RefSeq" id="WP_338749189.1">
    <property type="nucleotide sequence ID" value="NZ_CP147404.1"/>
</dbReference>
<proteinExistence type="predicted"/>